<protein>
    <submittedName>
        <fullName evidence="1">Uncharacterized protein</fullName>
    </submittedName>
</protein>
<sequence>MSNLKANMTVPLRCGKSKLIEKRASDPVPQSQGNLHQTILQGDPQRQEPCSNVFMNPLRRQMTPRGRLGTHFLLSLNSPKKDIASDFVFGHVFRRSRTFAEMEKRYFFTVEIEKSFARRQKGTLGRFLSHFRVSSSPSLQEISAKRFFKGIHKDKNLARMFL</sequence>
<accession>A0AAV4WNN8</accession>
<reference evidence="1 2" key="1">
    <citation type="submission" date="2021-06" db="EMBL/GenBank/DDBJ databases">
        <title>Caerostris darwini draft genome.</title>
        <authorList>
            <person name="Kono N."/>
            <person name="Arakawa K."/>
        </authorList>
    </citation>
    <scope>NUCLEOTIDE SEQUENCE [LARGE SCALE GENOMIC DNA]</scope>
</reference>
<proteinExistence type="predicted"/>
<comment type="caution">
    <text evidence="1">The sequence shown here is derived from an EMBL/GenBank/DDBJ whole genome shotgun (WGS) entry which is preliminary data.</text>
</comment>
<evidence type="ECO:0000313" key="2">
    <source>
        <dbReference type="Proteomes" id="UP001054837"/>
    </source>
</evidence>
<keyword evidence="2" id="KW-1185">Reference proteome</keyword>
<gene>
    <name evidence="1" type="ORF">CDAR_309291</name>
</gene>
<evidence type="ECO:0000313" key="1">
    <source>
        <dbReference type="EMBL" id="GIY84516.1"/>
    </source>
</evidence>
<dbReference type="AlphaFoldDB" id="A0AAV4WNN8"/>
<dbReference type="EMBL" id="BPLQ01014937">
    <property type="protein sequence ID" value="GIY84516.1"/>
    <property type="molecule type" value="Genomic_DNA"/>
</dbReference>
<organism evidence="1 2">
    <name type="scientific">Caerostris darwini</name>
    <dbReference type="NCBI Taxonomy" id="1538125"/>
    <lineage>
        <taxon>Eukaryota</taxon>
        <taxon>Metazoa</taxon>
        <taxon>Ecdysozoa</taxon>
        <taxon>Arthropoda</taxon>
        <taxon>Chelicerata</taxon>
        <taxon>Arachnida</taxon>
        <taxon>Araneae</taxon>
        <taxon>Araneomorphae</taxon>
        <taxon>Entelegynae</taxon>
        <taxon>Araneoidea</taxon>
        <taxon>Araneidae</taxon>
        <taxon>Caerostris</taxon>
    </lineage>
</organism>
<dbReference type="Proteomes" id="UP001054837">
    <property type="component" value="Unassembled WGS sequence"/>
</dbReference>
<name>A0AAV4WNN8_9ARAC</name>